<accession>A0AAV0DR21</accession>
<evidence type="ECO:0000313" key="3">
    <source>
        <dbReference type="Proteomes" id="UP001152523"/>
    </source>
</evidence>
<dbReference type="Proteomes" id="UP001152523">
    <property type="component" value="Unassembled WGS sequence"/>
</dbReference>
<comment type="caution">
    <text evidence="2">The sequence shown here is derived from an EMBL/GenBank/DDBJ whole genome shotgun (WGS) entry which is preliminary data.</text>
</comment>
<keyword evidence="1" id="KW-0472">Membrane</keyword>
<sequence>MKKIMDTFLTASRRLPAPPPPIGEISSTFGKKMPYFSEKCQKDGIITLQYANIFIDYAIIMALFKMLAYFCPVMGDGGVGGGRGGNVFFFNFMIFFIFF</sequence>
<feature type="transmembrane region" description="Helical" evidence="1">
    <location>
        <begin position="81"/>
        <end position="98"/>
    </location>
</feature>
<reference evidence="2" key="1">
    <citation type="submission" date="2022-07" db="EMBL/GenBank/DDBJ databases">
        <authorList>
            <person name="Macas J."/>
            <person name="Novak P."/>
            <person name="Neumann P."/>
        </authorList>
    </citation>
    <scope>NUCLEOTIDE SEQUENCE</scope>
</reference>
<dbReference type="AlphaFoldDB" id="A0AAV0DR21"/>
<gene>
    <name evidence="2" type="ORF">CEPIT_LOCUS18065</name>
</gene>
<proteinExistence type="predicted"/>
<keyword evidence="3" id="KW-1185">Reference proteome</keyword>
<keyword evidence="1" id="KW-1133">Transmembrane helix</keyword>
<keyword evidence="1" id="KW-0812">Transmembrane</keyword>
<name>A0AAV0DR21_9ASTE</name>
<evidence type="ECO:0000256" key="1">
    <source>
        <dbReference type="SAM" id="Phobius"/>
    </source>
</evidence>
<protein>
    <submittedName>
        <fullName evidence="2">Uncharacterized protein</fullName>
    </submittedName>
</protein>
<organism evidence="2 3">
    <name type="scientific">Cuscuta epithymum</name>
    <dbReference type="NCBI Taxonomy" id="186058"/>
    <lineage>
        <taxon>Eukaryota</taxon>
        <taxon>Viridiplantae</taxon>
        <taxon>Streptophyta</taxon>
        <taxon>Embryophyta</taxon>
        <taxon>Tracheophyta</taxon>
        <taxon>Spermatophyta</taxon>
        <taxon>Magnoliopsida</taxon>
        <taxon>eudicotyledons</taxon>
        <taxon>Gunneridae</taxon>
        <taxon>Pentapetalae</taxon>
        <taxon>asterids</taxon>
        <taxon>lamiids</taxon>
        <taxon>Solanales</taxon>
        <taxon>Convolvulaceae</taxon>
        <taxon>Cuscuteae</taxon>
        <taxon>Cuscuta</taxon>
        <taxon>Cuscuta subgen. Cuscuta</taxon>
    </lineage>
</organism>
<dbReference type="EMBL" id="CAMAPF010000145">
    <property type="protein sequence ID" value="CAH9107639.1"/>
    <property type="molecule type" value="Genomic_DNA"/>
</dbReference>
<evidence type="ECO:0000313" key="2">
    <source>
        <dbReference type="EMBL" id="CAH9107639.1"/>
    </source>
</evidence>